<feature type="transmembrane region" description="Helical" evidence="1">
    <location>
        <begin position="70"/>
        <end position="97"/>
    </location>
</feature>
<gene>
    <name evidence="2" type="ORF">N788_13685</name>
</gene>
<evidence type="ECO:0000313" key="3">
    <source>
        <dbReference type="Proteomes" id="UP000029085"/>
    </source>
</evidence>
<keyword evidence="1" id="KW-0812">Transmembrane</keyword>
<dbReference type="Proteomes" id="UP000029085">
    <property type="component" value="Unassembled WGS sequence"/>
</dbReference>
<comment type="caution">
    <text evidence="2">The sequence shown here is derived from an EMBL/GenBank/DDBJ whole genome shotgun (WGS) entry which is preliminary data.</text>
</comment>
<dbReference type="AlphaFoldDB" id="A0A087MGX5"/>
<evidence type="ECO:0000313" key="2">
    <source>
        <dbReference type="EMBL" id="KFL36128.1"/>
    </source>
</evidence>
<evidence type="ECO:0000256" key="1">
    <source>
        <dbReference type="SAM" id="Phobius"/>
    </source>
</evidence>
<sequence length="109" mass="12219">MLLLLPIKFVLGGHLALSLRHDWPQDFRAVGSPSWKEVLWPSALPGEFYGSILFGRFRQLPSFSSRLSRFYIACAIVAWAHAIVVSLLVLLLLWHFFLGPALSDIASQA</sequence>
<proteinExistence type="predicted"/>
<accession>A0A087MGX5</accession>
<keyword evidence="3" id="KW-1185">Reference proteome</keyword>
<reference evidence="3" key="1">
    <citation type="submission" date="2013-08" db="EMBL/GenBank/DDBJ databases">
        <title>Genome sequencing of Arenimonas donghaensis.</title>
        <authorList>
            <person name="Chen F."/>
            <person name="Wang G."/>
        </authorList>
    </citation>
    <scope>NUCLEOTIDE SEQUENCE [LARGE SCALE GENOMIC DNA]</scope>
    <source>
        <strain evidence="3">HO3-R19</strain>
    </source>
</reference>
<keyword evidence="1" id="KW-1133">Transmembrane helix</keyword>
<keyword evidence="1" id="KW-0472">Membrane</keyword>
<organism evidence="2 3">
    <name type="scientific">Arenimonas donghaensis DSM 18148 = HO3-R19</name>
    <dbReference type="NCBI Taxonomy" id="1121014"/>
    <lineage>
        <taxon>Bacteria</taxon>
        <taxon>Pseudomonadati</taxon>
        <taxon>Pseudomonadota</taxon>
        <taxon>Gammaproteobacteria</taxon>
        <taxon>Lysobacterales</taxon>
        <taxon>Lysobacteraceae</taxon>
        <taxon>Arenimonas</taxon>
    </lineage>
</organism>
<reference evidence="2 3" key="2">
    <citation type="journal article" date="2015" name="Stand. Genomic Sci.">
        <title>High quality draft genomic sequence of Arenimonas donghaensis DSM 18148(T).</title>
        <authorList>
            <person name="Chen F."/>
            <person name="Wang H."/>
            <person name="Cao Y."/>
            <person name="Li X."/>
            <person name="Wang G."/>
        </authorList>
    </citation>
    <scope>NUCLEOTIDE SEQUENCE [LARGE SCALE GENOMIC DNA]</scope>
    <source>
        <strain evidence="2 3">HO3-R19</strain>
    </source>
</reference>
<protein>
    <submittedName>
        <fullName evidence="2">Uncharacterized protein</fullName>
    </submittedName>
</protein>
<name>A0A087MGX5_9GAMM</name>
<dbReference type="EMBL" id="AVCJ01000025">
    <property type="protein sequence ID" value="KFL36128.1"/>
    <property type="molecule type" value="Genomic_DNA"/>
</dbReference>